<dbReference type="Proteomes" id="UP000631181">
    <property type="component" value="Unassembled WGS sequence"/>
</dbReference>
<dbReference type="SUPFAM" id="SSF47954">
    <property type="entry name" value="Cyclin-like"/>
    <property type="match status" value="2"/>
</dbReference>
<sequence length="395" mass="45043">MSRHRMTPREGDRRSQQDADPAPRTPDPPRIHPSFIHVAKPYIFEEITQGCIAATGGNHTREESLRLQGISWIDSVRTALNLPVRTYDTAAVYYHKFRLVHSDTEYNYVDAAAAALFTACKIEDTLKKSRDIVCAAYNLKLPPSEHLTPDNPVFEAQARSVIGLERLMLEASGFDFRTRYPQKLLCKLIKHYGFDLDGDLAWLAWRISVDMYKTYAPLKQITVVMAFGCLELACRLSGERSDATVFEADYPKWKITRGMVMEIILDLLELYTHNRSSTKVGPDFPADHFLQVRIPLNQEVKGKRLPRFTTPWNPDGLPEQNDTQPQAQTHDRTKAQNGPQHPLTPMTATGERRGANERDRDAAVRFMLDPACAESEKRQVAEYFKVETEEYEADD</sequence>
<dbReference type="EMBL" id="WIWV01000066">
    <property type="protein sequence ID" value="KAF7715153.1"/>
    <property type="molecule type" value="Genomic_DNA"/>
</dbReference>
<dbReference type="Gene3D" id="1.10.472.10">
    <property type="entry name" value="Cyclin-like"/>
    <property type="match status" value="2"/>
</dbReference>
<evidence type="ECO:0000256" key="3">
    <source>
        <dbReference type="ARBA" id="ARBA00022491"/>
    </source>
</evidence>
<dbReference type="PANTHER" id="PTHR10026">
    <property type="entry name" value="CYCLIN"/>
    <property type="match status" value="1"/>
</dbReference>
<evidence type="ECO:0000256" key="2">
    <source>
        <dbReference type="ARBA" id="ARBA00014912"/>
    </source>
</evidence>
<evidence type="ECO:0000259" key="6">
    <source>
        <dbReference type="Pfam" id="PF00134"/>
    </source>
</evidence>
<evidence type="ECO:0000256" key="1">
    <source>
        <dbReference type="ARBA" id="ARBA00011612"/>
    </source>
</evidence>
<feature type="domain" description="Cyclin N-terminal" evidence="6">
    <location>
        <begin position="62"/>
        <end position="175"/>
    </location>
</feature>
<feature type="compositionally biased region" description="Basic and acidic residues" evidence="5">
    <location>
        <begin position="7"/>
        <end position="17"/>
    </location>
</feature>
<evidence type="ECO:0000313" key="8">
    <source>
        <dbReference type="Proteomes" id="UP000631181"/>
    </source>
</evidence>
<comment type="subunit">
    <text evidence="1">Component of the SRB8-11 complex, a regulatory module of the Mediator complex.</text>
</comment>
<accession>A0A8J8W3I7</accession>
<dbReference type="OrthoDB" id="4951845at2759"/>
<dbReference type="InterPro" id="IPR036915">
    <property type="entry name" value="Cyclin-like_sf"/>
</dbReference>
<evidence type="ECO:0000256" key="4">
    <source>
        <dbReference type="ARBA" id="ARBA00025278"/>
    </source>
</evidence>
<name>A0A8J8W3I7_9EURO</name>
<reference evidence="7" key="1">
    <citation type="journal article" date="2020" name="Front. Microbiol.">
        <title>Gene regulatory networks of Penicillium echinulatum 2HH and Penicillium oxalicum 114-2 inferred by a computational biology approach.</title>
        <authorList>
            <person name="Lenz A.R."/>
            <person name="Galan-Vasquez E."/>
            <person name="Balbinot E."/>
            <person name="De Abreu F.P."/>
            <person name="De Oliveira N.S."/>
            <person name="Da Rosa L.O."/>
            <person name="De Avila E Silva S."/>
            <person name="Camassola M."/>
            <person name="Dillon A.J.P."/>
            <person name="Perez-Rueda E."/>
        </authorList>
    </citation>
    <scope>NUCLEOTIDE SEQUENCE</scope>
    <source>
        <strain evidence="7">S1M29</strain>
    </source>
</reference>
<evidence type="ECO:0000256" key="5">
    <source>
        <dbReference type="SAM" id="MobiDB-lite"/>
    </source>
</evidence>
<dbReference type="Pfam" id="PF00134">
    <property type="entry name" value="Cyclin_N"/>
    <property type="match status" value="1"/>
</dbReference>
<dbReference type="AlphaFoldDB" id="A0A8J8W3I7"/>
<dbReference type="InterPro" id="IPR006671">
    <property type="entry name" value="Cyclin_N"/>
</dbReference>
<dbReference type="GO" id="GO:0016538">
    <property type="term" value="F:cyclin-dependent protein serine/threonine kinase regulator activity"/>
    <property type="evidence" value="ECO:0007669"/>
    <property type="project" value="InterPro"/>
</dbReference>
<proteinExistence type="predicted"/>
<feature type="compositionally biased region" description="Basic and acidic residues" evidence="5">
    <location>
        <begin position="350"/>
        <end position="359"/>
    </location>
</feature>
<feature type="region of interest" description="Disordered" evidence="5">
    <location>
        <begin position="308"/>
        <end position="359"/>
    </location>
</feature>
<feature type="region of interest" description="Disordered" evidence="5">
    <location>
        <begin position="1"/>
        <end position="31"/>
    </location>
</feature>
<comment type="caution">
    <text evidence="7">The sequence shown here is derived from an EMBL/GenBank/DDBJ whole genome shotgun (WGS) entry which is preliminary data.</text>
</comment>
<gene>
    <name evidence="7" type="ORF">PECM_007327</name>
</gene>
<keyword evidence="3" id="KW-0678">Repressor</keyword>
<keyword evidence="8" id="KW-1185">Reference proteome</keyword>
<dbReference type="GO" id="GO:0006357">
    <property type="term" value="P:regulation of transcription by RNA polymerase II"/>
    <property type="evidence" value="ECO:0007669"/>
    <property type="project" value="InterPro"/>
</dbReference>
<dbReference type="FunFam" id="1.10.472.10:FF:000073">
    <property type="entry name" value="C-type cyclin"/>
    <property type="match status" value="1"/>
</dbReference>
<evidence type="ECO:0000313" key="7">
    <source>
        <dbReference type="EMBL" id="KAF7715153.1"/>
    </source>
</evidence>
<comment type="function">
    <text evidence="4">Component of the SRB8-11 complex. The SRB8-11 complex is a regulatory module of the Mediator complex which is itself involved in regulation of basal and activated RNA polymerase II-dependent transcription. The SRB8-11 complex may be involved in the transcriptional repression of a subset of genes regulated by Mediator. It may inhibit the association of the Mediator complex with RNA polymerase II to form the holoenzyme complex. The SRB8-11 complex phosphorylates the C-terminal domain (CTD) of the largest subunit of RNA polymerase II.</text>
</comment>
<dbReference type="InterPro" id="IPR043198">
    <property type="entry name" value="Cyclin/Ssn8"/>
</dbReference>
<protein>
    <recommendedName>
        <fullName evidence="2">RNA polymerase II holoenzyme cyclin-like subunit</fullName>
    </recommendedName>
</protein>
<dbReference type="CDD" id="cd20546">
    <property type="entry name" value="CYCLIN_SpCG1C_ScCTK2-like_rpt2"/>
    <property type="match status" value="1"/>
</dbReference>
<organism evidence="7 8">
    <name type="scientific">Penicillium ucsense</name>
    <dbReference type="NCBI Taxonomy" id="2839758"/>
    <lineage>
        <taxon>Eukaryota</taxon>
        <taxon>Fungi</taxon>
        <taxon>Dikarya</taxon>
        <taxon>Ascomycota</taxon>
        <taxon>Pezizomycotina</taxon>
        <taxon>Eurotiomycetes</taxon>
        <taxon>Eurotiomycetidae</taxon>
        <taxon>Eurotiales</taxon>
        <taxon>Aspergillaceae</taxon>
        <taxon>Penicillium</taxon>
    </lineage>
</organism>